<feature type="domain" description="Gnk2-homologous" evidence="7">
    <location>
        <begin position="137"/>
        <end position="245"/>
    </location>
</feature>
<sequence length="248" mass="27489">MASIYSSGSISLFILFLSFLSIGVLGYVDPLFHRCFSPENFTSSSPYGAARDNLLTALSTKVPPAGFATGSGTSQLNLVYGLGLCRGDVKTDDCKDCVIDAQQQLKERCPNSKGAIIWYDNCLLKYSDENFFGKIDYRNNFQLLNVADVDMDFMEFYKKIKELLEGLAGKASRDPKLYAAGDRKLNKTSRQTLFGMSQCTRDLTTDDCRACLDWAISSLPSCCYGKRGGRTVGASCIVRYELYPFVNL</sequence>
<dbReference type="InterPro" id="IPR002902">
    <property type="entry name" value="GNK2"/>
</dbReference>
<feature type="chain" id="PRO_5042986428" description="Gnk2-homologous domain-containing protein" evidence="6">
    <location>
        <begin position="27"/>
        <end position="248"/>
    </location>
</feature>
<evidence type="ECO:0000256" key="5">
    <source>
        <dbReference type="ARBA" id="ARBA00038515"/>
    </source>
</evidence>
<reference evidence="8 9" key="1">
    <citation type="journal article" date="2023" name="Hortic Res">
        <title>Pangenome of water caltrop reveals structural variations and asymmetric subgenome divergence after allopolyploidization.</title>
        <authorList>
            <person name="Zhang X."/>
            <person name="Chen Y."/>
            <person name="Wang L."/>
            <person name="Yuan Y."/>
            <person name="Fang M."/>
            <person name="Shi L."/>
            <person name="Lu R."/>
            <person name="Comes H.P."/>
            <person name="Ma Y."/>
            <person name="Chen Y."/>
            <person name="Huang G."/>
            <person name="Zhou Y."/>
            <person name="Zheng Z."/>
            <person name="Qiu Y."/>
        </authorList>
    </citation>
    <scope>NUCLEOTIDE SEQUENCE [LARGE SCALE GENOMIC DNA]</scope>
    <source>
        <strain evidence="8">F231</strain>
    </source>
</reference>
<evidence type="ECO:0000256" key="4">
    <source>
        <dbReference type="ARBA" id="ARBA00022737"/>
    </source>
</evidence>
<comment type="similarity">
    <text evidence="5">Belongs to the cysteine-rich repeat secretory protein family.</text>
</comment>
<dbReference type="FunFam" id="3.30.430.20:FF:000002">
    <property type="entry name" value="Cysteine-rich receptor-like protein kinase 10"/>
    <property type="match status" value="1"/>
</dbReference>
<gene>
    <name evidence="8" type="ORF">SAY86_028136</name>
</gene>
<comment type="caution">
    <text evidence="8">The sequence shown here is derived from an EMBL/GenBank/DDBJ whole genome shotgun (WGS) entry which is preliminary data.</text>
</comment>
<keyword evidence="2" id="KW-0964">Secreted</keyword>
<feature type="domain" description="Gnk2-homologous" evidence="7">
    <location>
        <begin position="29"/>
        <end position="131"/>
    </location>
</feature>
<evidence type="ECO:0000313" key="8">
    <source>
        <dbReference type="EMBL" id="KAK4795810.1"/>
    </source>
</evidence>
<feature type="signal peptide" evidence="6">
    <location>
        <begin position="1"/>
        <end position="26"/>
    </location>
</feature>
<keyword evidence="9" id="KW-1185">Reference proteome</keyword>
<dbReference type="PANTHER" id="PTHR32411:SF43">
    <property type="entry name" value="CYSTEINE-RICH REPEAT SECRETORY PROTEIN 38"/>
    <property type="match status" value="1"/>
</dbReference>
<dbReference type="Pfam" id="PF01657">
    <property type="entry name" value="Stress-antifung"/>
    <property type="match status" value="2"/>
</dbReference>
<accession>A0AAN7LZ80</accession>
<dbReference type="EMBL" id="JAXQNO010000006">
    <property type="protein sequence ID" value="KAK4795810.1"/>
    <property type="molecule type" value="Genomic_DNA"/>
</dbReference>
<dbReference type="Gene3D" id="3.30.430.20">
    <property type="entry name" value="Gnk2 domain, C-X8-C-X2-C motif"/>
    <property type="match status" value="2"/>
</dbReference>
<evidence type="ECO:0000256" key="2">
    <source>
        <dbReference type="ARBA" id="ARBA00022525"/>
    </source>
</evidence>
<evidence type="ECO:0000259" key="7">
    <source>
        <dbReference type="PROSITE" id="PS51473"/>
    </source>
</evidence>
<protein>
    <recommendedName>
        <fullName evidence="7">Gnk2-homologous domain-containing protein</fullName>
    </recommendedName>
</protein>
<evidence type="ECO:0000256" key="1">
    <source>
        <dbReference type="ARBA" id="ARBA00004613"/>
    </source>
</evidence>
<proteinExistence type="inferred from homology"/>
<evidence type="ECO:0000256" key="3">
    <source>
        <dbReference type="ARBA" id="ARBA00022729"/>
    </source>
</evidence>
<dbReference type="Proteomes" id="UP001346149">
    <property type="component" value="Unassembled WGS sequence"/>
</dbReference>
<keyword evidence="4" id="KW-0677">Repeat</keyword>
<dbReference type="InterPro" id="IPR050581">
    <property type="entry name" value="CRR_secretory_protein"/>
</dbReference>
<dbReference type="PROSITE" id="PS51473">
    <property type="entry name" value="GNK2"/>
    <property type="match status" value="2"/>
</dbReference>
<name>A0AAN7LZ80_TRANT</name>
<keyword evidence="3 6" id="KW-0732">Signal</keyword>
<evidence type="ECO:0000313" key="9">
    <source>
        <dbReference type="Proteomes" id="UP001346149"/>
    </source>
</evidence>
<comment type="subcellular location">
    <subcellularLocation>
        <location evidence="1">Secreted</location>
    </subcellularLocation>
</comment>
<organism evidence="8 9">
    <name type="scientific">Trapa natans</name>
    <name type="common">Water chestnut</name>
    <dbReference type="NCBI Taxonomy" id="22666"/>
    <lineage>
        <taxon>Eukaryota</taxon>
        <taxon>Viridiplantae</taxon>
        <taxon>Streptophyta</taxon>
        <taxon>Embryophyta</taxon>
        <taxon>Tracheophyta</taxon>
        <taxon>Spermatophyta</taxon>
        <taxon>Magnoliopsida</taxon>
        <taxon>eudicotyledons</taxon>
        <taxon>Gunneridae</taxon>
        <taxon>Pentapetalae</taxon>
        <taxon>rosids</taxon>
        <taxon>malvids</taxon>
        <taxon>Myrtales</taxon>
        <taxon>Lythraceae</taxon>
        <taxon>Trapa</taxon>
    </lineage>
</organism>
<dbReference type="AlphaFoldDB" id="A0AAN7LZ80"/>
<dbReference type="CDD" id="cd23509">
    <property type="entry name" value="Gnk2-like"/>
    <property type="match status" value="2"/>
</dbReference>
<dbReference type="GO" id="GO:0005576">
    <property type="term" value="C:extracellular region"/>
    <property type="evidence" value="ECO:0007669"/>
    <property type="project" value="UniProtKB-SubCell"/>
</dbReference>
<dbReference type="PANTHER" id="PTHR32411">
    <property type="entry name" value="CYSTEINE-RICH REPEAT SECRETORY PROTEIN 38-RELATED"/>
    <property type="match status" value="1"/>
</dbReference>
<dbReference type="InterPro" id="IPR038408">
    <property type="entry name" value="GNK2_sf"/>
</dbReference>
<evidence type="ECO:0000256" key="6">
    <source>
        <dbReference type="SAM" id="SignalP"/>
    </source>
</evidence>